<feature type="compositionally biased region" description="Polar residues" evidence="1">
    <location>
        <begin position="111"/>
        <end position="120"/>
    </location>
</feature>
<evidence type="ECO:0000313" key="2">
    <source>
        <dbReference type="EMBL" id="KAJ6395065.1"/>
    </source>
</evidence>
<protein>
    <submittedName>
        <fullName evidence="2">Uncharacterized protein</fullName>
    </submittedName>
</protein>
<sequence length="135" mass="14676">MGDENPVPKDQPHKTTTHAKHTSLASSSQSKTTLPEPPQENPNPSKEHTAQRQEGSKTPKHQVQQDKPKSLSVMACNENRMDSLHSQSSESVEGENTEITSAHKEAPTVSLDVSPSQANTAKKKGGKKKKGVKYL</sequence>
<feature type="compositionally biased region" description="Basic and acidic residues" evidence="1">
    <location>
        <begin position="45"/>
        <end position="69"/>
    </location>
</feature>
<feature type="compositionally biased region" description="Basic and acidic residues" evidence="1">
    <location>
        <begin position="1"/>
        <end position="13"/>
    </location>
</feature>
<evidence type="ECO:0000313" key="3">
    <source>
        <dbReference type="Proteomes" id="UP001141253"/>
    </source>
</evidence>
<feature type="region of interest" description="Disordered" evidence="1">
    <location>
        <begin position="1"/>
        <end position="135"/>
    </location>
</feature>
<organism evidence="2 3">
    <name type="scientific">Salix suchowensis</name>
    <dbReference type="NCBI Taxonomy" id="1278906"/>
    <lineage>
        <taxon>Eukaryota</taxon>
        <taxon>Viridiplantae</taxon>
        <taxon>Streptophyta</taxon>
        <taxon>Embryophyta</taxon>
        <taxon>Tracheophyta</taxon>
        <taxon>Spermatophyta</taxon>
        <taxon>Magnoliopsida</taxon>
        <taxon>eudicotyledons</taxon>
        <taxon>Gunneridae</taxon>
        <taxon>Pentapetalae</taxon>
        <taxon>rosids</taxon>
        <taxon>fabids</taxon>
        <taxon>Malpighiales</taxon>
        <taxon>Salicaceae</taxon>
        <taxon>Saliceae</taxon>
        <taxon>Salix</taxon>
    </lineage>
</organism>
<proteinExistence type="predicted"/>
<dbReference type="Proteomes" id="UP001141253">
    <property type="component" value="Chromosome 1"/>
</dbReference>
<name>A0ABQ9C9G1_9ROSI</name>
<feature type="compositionally biased region" description="Basic residues" evidence="1">
    <location>
        <begin position="121"/>
        <end position="135"/>
    </location>
</feature>
<accession>A0ABQ9C9G1</accession>
<reference evidence="2" key="1">
    <citation type="submission" date="2022-10" db="EMBL/GenBank/DDBJ databases">
        <authorList>
            <person name="Hyden B.L."/>
            <person name="Feng K."/>
            <person name="Yates T."/>
            <person name="Jawdy S."/>
            <person name="Smart L.B."/>
            <person name="Muchero W."/>
        </authorList>
    </citation>
    <scope>NUCLEOTIDE SEQUENCE</scope>
    <source>
        <tissue evidence="2">Shoot tip</tissue>
    </source>
</reference>
<feature type="compositionally biased region" description="Polar residues" evidence="1">
    <location>
        <begin position="23"/>
        <end position="33"/>
    </location>
</feature>
<evidence type="ECO:0000256" key="1">
    <source>
        <dbReference type="SAM" id="MobiDB-lite"/>
    </source>
</evidence>
<reference evidence="2" key="2">
    <citation type="journal article" date="2023" name="Int. J. Mol. Sci.">
        <title>De Novo Assembly and Annotation of 11 Diverse Shrub Willow (Salix) Genomes Reveals Novel Gene Organization in Sex-Linked Regions.</title>
        <authorList>
            <person name="Hyden B."/>
            <person name="Feng K."/>
            <person name="Yates T.B."/>
            <person name="Jawdy S."/>
            <person name="Cereghino C."/>
            <person name="Smart L.B."/>
            <person name="Muchero W."/>
        </authorList>
    </citation>
    <scope>NUCLEOTIDE SEQUENCE</scope>
    <source>
        <tissue evidence="2">Shoot tip</tissue>
    </source>
</reference>
<gene>
    <name evidence="2" type="ORF">OIU77_024133</name>
</gene>
<dbReference type="EMBL" id="JAPFFI010000005">
    <property type="protein sequence ID" value="KAJ6395065.1"/>
    <property type="molecule type" value="Genomic_DNA"/>
</dbReference>
<keyword evidence="3" id="KW-1185">Reference proteome</keyword>
<comment type="caution">
    <text evidence="2">The sequence shown here is derived from an EMBL/GenBank/DDBJ whole genome shotgun (WGS) entry which is preliminary data.</text>
</comment>